<keyword evidence="4 6" id="KW-0472">Membrane</keyword>
<evidence type="ECO:0000256" key="5">
    <source>
        <dbReference type="SAM" id="MobiDB-lite"/>
    </source>
</evidence>
<dbReference type="PROSITE" id="PS50049">
    <property type="entry name" value="THD_2"/>
    <property type="match status" value="1"/>
</dbReference>
<feature type="compositionally biased region" description="Basic and acidic residues" evidence="5">
    <location>
        <begin position="85"/>
        <end position="95"/>
    </location>
</feature>
<evidence type="ECO:0000259" key="7">
    <source>
        <dbReference type="PROSITE" id="PS50049"/>
    </source>
</evidence>
<comment type="similarity">
    <text evidence="2">Belongs to the tumor necrosis factor family.</text>
</comment>
<reference evidence="8 9" key="1">
    <citation type="submission" date="2022-05" db="EMBL/GenBank/DDBJ databases">
        <authorList>
            <consortium name="Genoscope - CEA"/>
            <person name="William W."/>
        </authorList>
    </citation>
    <scope>NUCLEOTIDE SEQUENCE [LARGE SCALE GENOMIC DNA]</scope>
</reference>
<dbReference type="InterPro" id="IPR006052">
    <property type="entry name" value="TNF_dom"/>
</dbReference>
<keyword evidence="3" id="KW-0202">Cytokine</keyword>
<proteinExistence type="inferred from homology"/>
<evidence type="ECO:0000256" key="4">
    <source>
        <dbReference type="ARBA" id="ARBA00023136"/>
    </source>
</evidence>
<feature type="region of interest" description="Disordered" evidence="5">
    <location>
        <begin position="127"/>
        <end position="190"/>
    </location>
</feature>
<evidence type="ECO:0000256" key="1">
    <source>
        <dbReference type="ARBA" id="ARBA00004370"/>
    </source>
</evidence>
<feature type="domain" description="THD" evidence="7">
    <location>
        <begin position="190"/>
        <end position="319"/>
    </location>
</feature>
<evidence type="ECO:0000313" key="8">
    <source>
        <dbReference type="EMBL" id="CAH3149680.1"/>
    </source>
</evidence>
<protein>
    <recommendedName>
        <fullName evidence="7">THD domain-containing protein</fullName>
    </recommendedName>
</protein>
<dbReference type="PANTHER" id="PTHR11471">
    <property type="entry name" value="TUMOR NECROSIS FACTOR FAMILY MEMBER"/>
    <property type="match status" value="1"/>
</dbReference>
<organism evidence="8 9">
    <name type="scientific">Pocillopora meandrina</name>
    <dbReference type="NCBI Taxonomy" id="46732"/>
    <lineage>
        <taxon>Eukaryota</taxon>
        <taxon>Metazoa</taxon>
        <taxon>Cnidaria</taxon>
        <taxon>Anthozoa</taxon>
        <taxon>Hexacorallia</taxon>
        <taxon>Scleractinia</taxon>
        <taxon>Astrocoeniina</taxon>
        <taxon>Pocilloporidae</taxon>
        <taxon>Pocillopora</taxon>
    </lineage>
</organism>
<dbReference type="Pfam" id="PF00229">
    <property type="entry name" value="TNF"/>
    <property type="match status" value="1"/>
</dbReference>
<evidence type="ECO:0000256" key="6">
    <source>
        <dbReference type="SAM" id="Phobius"/>
    </source>
</evidence>
<dbReference type="InterPro" id="IPR008160">
    <property type="entry name" value="Collagen"/>
</dbReference>
<name>A0AAU9XJL2_9CNID</name>
<feature type="region of interest" description="Disordered" evidence="5">
    <location>
        <begin position="81"/>
        <end position="110"/>
    </location>
</feature>
<accession>A0AAU9XJL2</accession>
<dbReference type="SUPFAM" id="SSF49842">
    <property type="entry name" value="TNF-like"/>
    <property type="match status" value="1"/>
</dbReference>
<dbReference type="GO" id="GO:0005125">
    <property type="term" value="F:cytokine activity"/>
    <property type="evidence" value="ECO:0007669"/>
    <property type="project" value="UniProtKB-KW"/>
</dbReference>
<evidence type="ECO:0000256" key="3">
    <source>
        <dbReference type="ARBA" id="ARBA00022514"/>
    </source>
</evidence>
<evidence type="ECO:0000256" key="2">
    <source>
        <dbReference type="ARBA" id="ARBA00008670"/>
    </source>
</evidence>
<sequence length="322" mass="35543">MEKPDSSRARRSILTLFVVLILAIFVVLVTVVIATLYRVTLLQSERVQSLEAVIVKLTTRIHKLEASFAARKIDDKFLGETNAETEEKTEKEKRPGNKQMSSHLPQTRGRRQFYGYKVENGGIKCKKGCKGKKGEKGDPGPPGPTGTNGTNGGTGPQGPRGANGLKGDMGPKGEQGPPGPPGPPGVMAGESIHLVGSGGRIKAKNHIITKWKLSHTFGSIVYHESTGTVEIKKEGYYFIYSQMFYYDGSTIQMAHSTFINDRKVLSSMASVINETKKYNTKFHGGVFLLRLNDTISVRVPYTSHYYMRERESFFGAFMLHHG</sequence>
<dbReference type="Gene3D" id="2.60.120.40">
    <property type="match status" value="1"/>
</dbReference>
<dbReference type="GO" id="GO:0016020">
    <property type="term" value="C:membrane"/>
    <property type="evidence" value="ECO:0007669"/>
    <property type="project" value="UniProtKB-SubCell"/>
</dbReference>
<dbReference type="GO" id="GO:0005164">
    <property type="term" value="F:tumor necrosis factor receptor binding"/>
    <property type="evidence" value="ECO:0007669"/>
    <property type="project" value="InterPro"/>
</dbReference>
<feature type="transmembrane region" description="Helical" evidence="6">
    <location>
        <begin position="12"/>
        <end position="37"/>
    </location>
</feature>
<dbReference type="SMART" id="SM00207">
    <property type="entry name" value="TNF"/>
    <property type="match status" value="1"/>
</dbReference>
<dbReference type="AlphaFoldDB" id="A0AAU9XJL2"/>
<comment type="caution">
    <text evidence="8">The sequence shown here is derived from an EMBL/GenBank/DDBJ whole genome shotgun (WGS) entry which is preliminary data.</text>
</comment>
<comment type="subcellular location">
    <subcellularLocation>
        <location evidence="1">Membrane</location>
    </subcellularLocation>
</comment>
<keyword evidence="6" id="KW-0812">Transmembrane</keyword>
<gene>
    <name evidence="8" type="ORF">PMEA_00024445</name>
</gene>
<dbReference type="PANTHER" id="PTHR11471:SF13">
    <property type="entry name" value="TNF FAMILY PROFILE DOMAIN-CONTAINING PROTEIN"/>
    <property type="match status" value="1"/>
</dbReference>
<keyword evidence="9" id="KW-1185">Reference proteome</keyword>
<dbReference type="GO" id="GO:0006955">
    <property type="term" value="P:immune response"/>
    <property type="evidence" value="ECO:0007669"/>
    <property type="project" value="InterPro"/>
</dbReference>
<feature type="compositionally biased region" description="Gly residues" evidence="5">
    <location>
        <begin position="149"/>
        <end position="158"/>
    </location>
</feature>
<dbReference type="EMBL" id="CALNXJ010000046">
    <property type="protein sequence ID" value="CAH3149680.1"/>
    <property type="molecule type" value="Genomic_DNA"/>
</dbReference>
<dbReference type="Proteomes" id="UP001159428">
    <property type="component" value="Unassembled WGS sequence"/>
</dbReference>
<evidence type="ECO:0000313" key="9">
    <source>
        <dbReference type="Proteomes" id="UP001159428"/>
    </source>
</evidence>
<dbReference type="Pfam" id="PF01391">
    <property type="entry name" value="Collagen"/>
    <property type="match status" value="1"/>
</dbReference>
<dbReference type="GO" id="GO:0005615">
    <property type="term" value="C:extracellular space"/>
    <property type="evidence" value="ECO:0007669"/>
    <property type="project" value="UniProtKB-KW"/>
</dbReference>
<keyword evidence="6" id="KW-1133">Transmembrane helix</keyword>
<dbReference type="InterPro" id="IPR008983">
    <property type="entry name" value="Tumour_necrosis_fac-like_dom"/>
</dbReference>